<protein>
    <submittedName>
        <fullName evidence="9">Insulinase family protein</fullName>
    </submittedName>
    <submittedName>
        <fullName evidence="10">Pitrilysin family protein</fullName>
    </submittedName>
</protein>
<evidence type="ECO:0000259" key="7">
    <source>
        <dbReference type="Pfam" id="PF00675"/>
    </source>
</evidence>
<evidence type="ECO:0000256" key="2">
    <source>
        <dbReference type="ARBA" id="ARBA00022670"/>
    </source>
</evidence>
<dbReference type="GO" id="GO:0006508">
    <property type="term" value="P:proteolysis"/>
    <property type="evidence" value="ECO:0007669"/>
    <property type="project" value="UniProtKB-KW"/>
</dbReference>
<dbReference type="GO" id="GO:0008237">
    <property type="term" value="F:metallopeptidase activity"/>
    <property type="evidence" value="ECO:0007669"/>
    <property type="project" value="UniProtKB-KW"/>
</dbReference>
<proteinExistence type="inferred from homology"/>
<evidence type="ECO:0000256" key="4">
    <source>
        <dbReference type="ARBA" id="ARBA00022833"/>
    </source>
</evidence>
<evidence type="ECO:0000256" key="6">
    <source>
        <dbReference type="SAM" id="SignalP"/>
    </source>
</evidence>
<evidence type="ECO:0000259" key="8">
    <source>
        <dbReference type="Pfam" id="PF05193"/>
    </source>
</evidence>
<evidence type="ECO:0000256" key="5">
    <source>
        <dbReference type="ARBA" id="ARBA00023049"/>
    </source>
</evidence>
<keyword evidence="2" id="KW-0645">Protease</keyword>
<evidence type="ECO:0000313" key="9">
    <source>
        <dbReference type="EMBL" id="MDD9328111.1"/>
    </source>
</evidence>
<feature type="domain" description="Peptidase M16 C-terminal" evidence="8">
    <location>
        <begin position="187"/>
        <end position="366"/>
    </location>
</feature>
<evidence type="ECO:0000313" key="10">
    <source>
        <dbReference type="EMBL" id="WWY04126.1"/>
    </source>
</evidence>
<dbReference type="AlphaFoldDB" id="A0A9X4E538"/>
<organism evidence="9">
    <name type="scientific">Neisseria leonii</name>
    <dbReference type="NCBI Taxonomy" id="2995413"/>
    <lineage>
        <taxon>Bacteria</taxon>
        <taxon>Pseudomonadati</taxon>
        <taxon>Pseudomonadota</taxon>
        <taxon>Betaproteobacteria</taxon>
        <taxon>Neisseriales</taxon>
        <taxon>Neisseriaceae</taxon>
        <taxon>Neisseria</taxon>
    </lineage>
</organism>
<evidence type="ECO:0000256" key="3">
    <source>
        <dbReference type="ARBA" id="ARBA00022801"/>
    </source>
</evidence>
<feature type="domain" description="Peptidase M16 N-terminal" evidence="7">
    <location>
        <begin position="33"/>
        <end position="165"/>
    </location>
</feature>
<keyword evidence="11" id="KW-1185">Reference proteome</keyword>
<feature type="signal peptide" evidence="6">
    <location>
        <begin position="1"/>
        <end position="20"/>
    </location>
</feature>
<dbReference type="Pfam" id="PF00675">
    <property type="entry name" value="Peptidase_M16"/>
    <property type="match status" value="1"/>
</dbReference>
<dbReference type="InterPro" id="IPR050626">
    <property type="entry name" value="Peptidase_M16"/>
</dbReference>
<reference evidence="9" key="1">
    <citation type="submission" date="2022-10" db="EMBL/GenBank/DDBJ databases">
        <authorList>
            <person name="Boutroux M."/>
        </authorList>
    </citation>
    <scope>NUCLEOTIDE SEQUENCE</scope>
    <source>
        <strain evidence="9">51.81</strain>
    </source>
</reference>
<keyword evidence="5" id="KW-0482">Metalloprotease</keyword>
<dbReference type="Proteomes" id="UP001149607">
    <property type="component" value="Chromosome"/>
</dbReference>
<name>A0A9X4E538_9NEIS</name>
<dbReference type="PANTHER" id="PTHR43690:SF17">
    <property type="entry name" value="PROTEIN YHJJ"/>
    <property type="match status" value="1"/>
</dbReference>
<dbReference type="InterPro" id="IPR011249">
    <property type="entry name" value="Metalloenz_LuxS/M16"/>
</dbReference>
<evidence type="ECO:0000313" key="11">
    <source>
        <dbReference type="Proteomes" id="UP001149607"/>
    </source>
</evidence>
<keyword evidence="3" id="KW-0378">Hydrolase</keyword>
<keyword evidence="6" id="KW-0732">Signal</keyword>
<dbReference type="EMBL" id="CP146598">
    <property type="protein sequence ID" value="WWY04126.1"/>
    <property type="molecule type" value="Genomic_DNA"/>
</dbReference>
<dbReference type="RefSeq" id="WP_274585225.1">
    <property type="nucleotide sequence ID" value="NZ_CP146598.1"/>
</dbReference>
<accession>A0A9X4E538</accession>
<keyword evidence="4" id="KW-0862">Zinc</keyword>
<comment type="similarity">
    <text evidence="1">Belongs to the peptidase M16 family.</text>
</comment>
<dbReference type="InterPro" id="IPR011765">
    <property type="entry name" value="Pept_M16_N"/>
</dbReference>
<gene>
    <name evidence="9" type="ORF">ORY91_001529</name>
    <name evidence="10" type="ORF">V9W64_05305</name>
</gene>
<reference evidence="10" key="2">
    <citation type="submission" date="2024-02" db="EMBL/GenBank/DDBJ databases">
        <title>Neisseria leonii sp. nov.</title>
        <authorList>
            <person name="Boutroux M."/>
            <person name="Favre-Rochex S."/>
            <person name="Gorgette O."/>
            <person name="Touak G."/>
            <person name="Muhle E."/>
            <person name="Chesneau O."/>
            <person name="Clermont D."/>
            <person name="Rahi P."/>
        </authorList>
    </citation>
    <scope>NUCLEOTIDE SEQUENCE</scope>
    <source>
        <strain evidence="10">51.81</strain>
    </source>
</reference>
<dbReference type="SUPFAM" id="SSF63411">
    <property type="entry name" value="LuxS/MPP-like metallohydrolase"/>
    <property type="match status" value="2"/>
</dbReference>
<feature type="chain" id="PRO_5042786804" evidence="6">
    <location>
        <begin position="21"/>
        <end position="445"/>
    </location>
</feature>
<evidence type="ECO:0000256" key="1">
    <source>
        <dbReference type="ARBA" id="ARBA00007261"/>
    </source>
</evidence>
<dbReference type="EMBL" id="JAPQFL010000004">
    <property type="protein sequence ID" value="MDD9328111.1"/>
    <property type="molecule type" value="Genomic_DNA"/>
</dbReference>
<dbReference type="GO" id="GO:0046872">
    <property type="term" value="F:metal ion binding"/>
    <property type="evidence" value="ECO:0007669"/>
    <property type="project" value="InterPro"/>
</dbReference>
<dbReference type="Gene3D" id="3.30.830.10">
    <property type="entry name" value="Metalloenzyme, LuxS/M16 peptidase-like"/>
    <property type="match status" value="2"/>
</dbReference>
<dbReference type="Pfam" id="PF05193">
    <property type="entry name" value="Peptidase_M16_C"/>
    <property type="match status" value="1"/>
</dbReference>
<dbReference type="InterPro" id="IPR007863">
    <property type="entry name" value="Peptidase_M16_C"/>
</dbReference>
<dbReference type="PANTHER" id="PTHR43690">
    <property type="entry name" value="NARDILYSIN"/>
    <property type="match status" value="1"/>
</dbReference>
<sequence length="445" mass="48965">MLKHIVVLLACAAAVSAAQAETRQAVLGNGMKILVKEDRRAPVAAVRLWYRVGSVDEEAGKTGLSHALEHMMFKGTPSVPSGEYSRRVAALGGDNNAYTTRTDTVYTADLAVKNLREVLQMEADRMVNLNFSDRDFENEMKVIREERRWRVEDNPFGKLNEAAMRRLWHKPYNQVSVIGGMADLHALSAEDLRAWYRKWYAPNNAMLVIVGDVDAAQTVRTAAEIFGKIPARTLPERRNDYEAVQAAEAGTGVVYSVTAQPVLSLHWRVPKMQSVQDDAGYALSMLGMVLSGTDSARYERKLVRGDSLALGVSAGGSGYGRKNALFAVTAMPNGGVGVEQLKTRLLAEIRDIADKGVSREELALIRGPLESGKILAKDSVRTQADLLGEDEQNGFGHQYEETMLRRLLAVTPQQVKQAARMLLARPYSETVLLPNLSGETAHETQ</sequence>